<dbReference type="AlphaFoldDB" id="A0A7S7NR60"/>
<organism evidence="3 4">
    <name type="scientific">Paludibaculum fermentans</name>
    <dbReference type="NCBI Taxonomy" id="1473598"/>
    <lineage>
        <taxon>Bacteria</taxon>
        <taxon>Pseudomonadati</taxon>
        <taxon>Acidobacteriota</taxon>
        <taxon>Terriglobia</taxon>
        <taxon>Bryobacterales</taxon>
        <taxon>Bryobacteraceae</taxon>
        <taxon>Paludibaculum</taxon>
    </lineage>
</organism>
<dbReference type="KEGG" id="pfer:IRI77_37030"/>
<feature type="transmembrane region" description="Helical" evidence="2">
    <location>
        <begin position="22"/>
        <end position="45"/>
    </location>
</feature>
<keyword evidence="2" id="KW-0812">Transmembrane</keyword>
<feature type="compositionally biased region" description="Basic and acidic residues" evidence="1">
    <location>
        <begin position="396"/>
        <end position="408"/>
    </location>
</feature>
<feature type="compositionally biased region" description="Polar residues" evidence="1">
    <location>
        <begin position="263"/>
        <end position="273"/>
    </location>
</feature>
<feature type="compositionally biased region" description="Low complexity" evidence="1">
    <location>
        <begin position="328"/>
        <end position="348"/>
    </location>
</feature>
<keyword evidence="2" id="KW-1133">Transmembrane helix</keyword>
<evidence type="ECO:0000313" key="3">
    <source>
        <dbReference type="EMBL" id="QOY88278.1"/>
    </source>
</evidence>
<keyword evidence="2" id="KW-0472">Membrane</keyword>
<feature type="transmembrane region" description="Helical" evidence="2">
    <location>
        <begin position="51"/>
        <end position="67"/>
    </location>
</feature>
<feature type="transmembrane region" description="Helical" evidence="2">
    <location>
        <begin position="138"/>
        <end position="158"/>
    </location>
</feature>
<feature type="compositionally biased region" description="Polar residues" evidence="1">
    <location>
        <begin position="234"/>
        <end position="252"/>
    </location>
</feature>
<dbReference type="RefSeq" id="WP_194449941.1">
    <property type="nucleotide sequence ID" value="NZ_CP063849.1"/>
</dbReference>
<accession>A0A7S7NR60</accession>
<evidence type="ECO:0000256" key="1">
    <source>
        <dbReference type="SAM" id="MobiDB-lite"/>
    </source>
</evidence>
<reference evidence="3 4" key="1">
    <citation type="submission" date="2020-10" db="EMBL/GenBank/DDBJ databases">
        <title>Complete genome sequence of Paludibaculum fermentans P105T, a facultatively anaerobic acidobacterium capable of dissimilatory Fe(III) reduction.</title>
        <authorList>
            <person name="Dedysh S.N."/>
            <person name="Beletsky A.V."/>
            <person name="Kulichevskaya I.S."/>
            <person name="Mardanov A.V."/>
            <person name="Ravin N.V."/>
        </authorList>
    </citation>
    <scope>NUCLEOTIDE SEQUENCE [LARGE SCALE GENOMIC DNA]</scope>
    <source>
        <strain evidence="3 4">P105</strain>
    </source>
</reference>
<feature type="region of interest" description="Disordered" evidence="1">
    <location>
        <begin position="216"/>
        <end position="408"/>
    </location>
</feature>
<dbReference type="EMBL" id="CP063849">
    <property type="protein sequence ID" value="QOY88278.1"/>
    <property type="molecule type" value="Genomic_DNA"/>
</dbReference>
<feature type="compositionally biased region" description="Basic and acidic residues" evidence="1">
    <location>
        <begin position="290"/>
        <end position="304"/>
    </location>
</feature>
<gene>
    <name evidence="3" type="ORF">IRI77_37030</name>
</gene>
<proteinExistence type="predicted"/>
<evidence type="ECO:0000256" key="2">
    <source>
        <dbReference type="SAM" id="Phobius"/>
    </source>
</evidence>
<sequence>MTNTAAISKLILQARRRTVWQILLEHFGWGLVVGLGALLVLLLVGTQILNWYWPLILVCLTVAIGWWRSRNKLPGEYEVACNVDRELGLRDLISTAHHFAAPGKAQSEFVEAVQAEAESTAAGVDPSMAVPIRAPRNTWPVAALLLASLAMFFVRYGVLHTFDLRAPIAEVRFDTLTGVPAPVKSAPKEFAQKGMPAEPFSLTLPESERVEVMERDNMTQESLRSVDVKDPDKATSQGQKGDKQSAGQNNEDQNSEEGENASGDKNQSPSGAQDSRKPGDPNAAQPKQGDQQKKDSSLMDKMRDAMANLMDKLKMENKGDNQQSASNKGNQKSQGQQKGEKGQPQQGKSNQPGEPDASQPGEQPGDADNAQQAKSNQAGSNQDVPNNQEKSGIGKQDGKKDTELAEQKDAMGKLSELLGKRALNLQGEVMVEVTNSKNQQLKTPYVNRSANHAEAGGDISRDEVPLHLQDFVQRYYEKVRKPGQPAPAAAKQ</sequence>
<protein>
    <submittedName>
        <fullName evidence="3">Uncharacterized protein</fullName>
    </submittedName>
</protein>
<feature type="compositionally biased region" description="Polar residues" evidence="1">
    <location>
        <begin position="369"/>
        <end position="390"/>
    </location>
</feature>
<feature type="compositionally biased region" description="Basic and acidic residues" evidence="1">
    <location>
        <begin position="216"/>
        <end position="233"/>
    </location>
</feature>
<dbReference type="Proteomes" id="UP000593892">
    <property type="component" value="Chromosome"/>
</dbReference>
<name>A0A7S7NR60_PALFE</name>
<keyword evidence="4" id="KW-1185">Reference proteome</keyword>
<evidence type="ECO:0000313" key="4">
    <source>
        <dbReference type="Proteomes" id="UP000593892"/>
    </source>
</evidence>